<protein>
    <submittedName>
        <fullName evidence="1">Uncharacterized protein</fullName>
    </submittedName>
</protein>
<evidence type="ECO:0000313" key="1">
    <source>
        <dbReference type="EMBL" id="MED6212769.1"/>
    </source>
</evidence>
<proteinExistence type="predicted"/>
<reference evidence="1 2" key="1">
    <citation type="journal article" date="2023" name="Plants (Basel)">
        <title>Bridging the Gap: Combining Genomics and Transcriptomics Approaches to Understand Stylosanthes scabra, an Orphan Legume from the Brazilian Caatinga.</title>
        <authorList>
            <person name="Ferreira-Neto J.R.C."/>
            <person name="da Silva M.D."/>
            <person name="Binneck E."/>
            <person name="de Melo N.F."/>
            <person name="da Silva R.H."/>
            <person name="de Melo A.L.T.M."/>
            <person name="Pandolfi V."/>
            <person name="Bustamante F.O."/>
            <person name="Brasileiro-Vidal A.C."/>
            <person name="Benko-Iseppon A.M."/>
        </authorList>
    </citation>
    <scope>NUCLEOTIDE SEQUENCE [LARGE SCALE GENOMIC DNA]</scope>
    <source>
        <tissue evidence="1">Leaves</tissue>
    </source>
</reference>
<evidence type="ECO:0000313" key="2">
    <source>
        <dbReference type="Proteomes" id="UP001341840"/>
    </source>
</evidence>
<gene>
    <name evidence="1" type="ORF">PIB30_086737</name>
</gene>
<keyword evidence="2" id="KW-1185">Reference proteome</keyword>
<dbReference type="EMBL" id="JASCZI010243153">
    <property type="protein sequence ID" value="MED6212769.1"/>
    <property type="molecule type" value="Genomic_DNA"/>
</dbReference>
<name>A0ABU6YS18_9FABA</name>
<organism evidence="1 2">
    <name type="scientific">Stylosanthes scabra</name>
    <dbReference type="NCBI Taxonomy" id="79078"/>
    <lineage>
        <taxon>Eukaryota</taxon>
        <taxon>Viridiplantae</taxon>
        <taxon>Streptophyta</taxon>
        <taxon>Embryophyta</taxon>
        <taxon>Tracheophyta</taxon>
        <taxon>Spermatophyta</taxon>
        <taxon>Magnoliopsida</taxon>
        <taxon>eudicotyledons</taxon>
        <taxon>Gunneridae</taxon>
        <taxon>Pentapetalae</taxon>
        <taxon>rosids</taxon>
        <taxon>fabids</taxon>
        <taxon>Fabales</taxon>
        <taxon>Fabaceae</taxon>
        <taxon>Papilionoideae</taxon>
        <taxon>50 kb inversion clade</taxon>
        <taxon>dalbergioids sensu lato</taxon>
        <taxon>Dalbergieae</taxon>
        <taxon>Pterocarpus clade</taxon>
        <taxon>Stylosanthes</taxon>
    </lineage>
</organism>
<dbReference type="Proteomes" id="UP001341840">
    <property type="component" value="Unassembled WGS sequence"/>
</dbReference>
<accession>A0ABU6YS18</accession>
<sequence length="145" mass="16383">MGGGGKRPLSSIFLLGLKCDSRETVRRYDRSPSLFILLESEVHLQRDGGRFGSPSCFPPGYDQRDGPLVSYQTRSGWPYNRSNELIGHRNRHASFAFDCIVWVQVLGLGSSLDHEVHGSMFREISFVEWSPSSLKVQDVKEGYDM</sequence>
<comment type="caution">
    <text evidence="1">The sequence shown here is derived from an EMBL/GenBank/DDBJ whole genome shotgun (WGS) entry which is preliminary data.</text>
</comment>